<dbReference type="SUPFAM" id="SSF56281">
    <property type="entry name" value="Metallo-hydrolase/oxidoreductase"/>
    <property type="match status" value="1"/>
</dbReference>
<dbReference type="EC" id="3.1.2.6" evidence="2"/>
<organism evidence="2 3">
    <name type="scientific">Bacillus amyloliquefaciens (strain ATCC 23350 / DSM 7 / BCRC 11601 / CCUG 28519 / NBRC 15535 / NRRL B-14393 / F)</name>
    <dbReference type="NCBI Taxonomy" id="692420"/>
    <lineage>
        <taxon>Bacteria</taxon>
        <taxon>Bacillati</taxon>
        <taxon>Bacillota</taxon>
        <taxon>Bacilli</taxon>
        <taxon>Bacillales</taxon>
        <taxon>Bacillaceae</taxon>
        <taxon>Bacillus</taxon>
        <taxon>Bacillus amyloliquefaciens group</taxon>
    </lineage>
</organism>
<evidence type="ECO:0000313" key="2">
    <source>
        <dbReference type="EMBL" id="CBI44421.1"/>
    </source>
</evidence>
<evidence type="ECO:0000313" key="3">
    <source>
        <dbReference type="Proteomes" id="UP000006562"/>
    </source>
</evidence>
<name>A0A9P1NIU7_BACAS</name>
<reference evidence="2 3" key="1">
    <citation type="journal article" date="2011" name="Int. J. Syst. Evol. Microbiol.">
        <title>Relationship of Bacillus amyloliquefaciens clades associated with strains DSM 7T and FZB42T: a proposal for Bacillus amyloliquefaciens subsp. amyloliquefaciens subsp. nov. and Bacillus amyloliquefaciens subsp. plantarum subsp. nov. based on complete genome sequence comparisons.</title>
        <authorList>
            <person name="Borriss R."/>
            <person name="Chen X.H."/>
            <person name="Rueckert C."/>
            <person name="Blom J."/>
            <person name="Becker A."/>
            <person name="Baumgarth B."/>
            <person name="Fan B."/>
            <person name="Pukall R."/>
            <person name="Schumann P."/>
            <person name="Sproer C."/>
            <person name="Junge H."/>
            <person name="Vater J."/>
            <person name="Puhler A."/>
            <person name="Klenk H.P."/>
        </authorList>
    </citation>
    <scope>NUCLEOTIDE SEQUENCE [LARGE SCALE GENOMIC DNA]</scope>
    <source>
        <strain evidence="3">DSM 7</strain>
    </source>
</reference>
<dbReference type="InterPro" id="IPR036866">
    <property type="entry name" value="RibonucZ/Hydroxyglut_hydro"/>
</dbReference>
<keyword evidence="3" id="KW-1185">Reference proteome</keyword>
<sequence>MNWRCAESKAFGKQMTEKAKCIPIHLHIPIPAMPDGQFTMTPTLFHTDNDLILVDTGMPGMVKNIVMQLEAAGFSPGELNGILLTHQDIDHIGSAAQLKTKFPDIEIYAHDADKPYIQGELPLLKTLPNSLAAQMSSDGKQTSGLTVTHTVTDGDQLAGGLTVIHTPGHTPGHISLYHSASKTLIAGDALIVRGGELQGPNPPQTPDMEEAYRSVAKLASYDIEKVICYHGGLYDRDVNRKIAQIAAAGPPLKNKE</sequence>
<feature type="domain" description="Metallo-beta-lactamase" evidence="1">
    <location>
        <begin position="39"/>
        <end position="230"/>
    </location>
</feature>
<dbReference type="InterPro" id="IPR050855">
    <property type="entry name" value="NDM-1-like"/>
</dbReference>
<dbReference type="Proteomes" id="UP000006562">
    <property type="component" value="Chromosome"/>
</dbReference>
<dbReference type="KEGG" id="bao:BAMF_3295"/>
<dbReference type="InterPro" id="IPR001279">
    <property type="entry name" value="Metallo-B-lactamas"/>
</dbReference>
<accession>A0A9P1NIU7</accession>
<keyword evidence="2" id="KW-0378">Hydrolase</keyword>
<dbReference type="AlphaFoldDB" id="A0A9P1NIU7"/>
<dbReference type="PANTHER" id="PTHR42951">
    <property type="entry name" value="METALLO-BETA-LACTAMASE DOMAIN-CONTAINING"/>
    <property type="match status" value="1"/>
</dbReference>
<protein>
    <submittedName>
        <fullName evidence="2">Hydroxyacylglutathione hydrolase Glyoxalase II Glx II</fullName>
        <ecNumber evidence="2">3.1.2.6</ecNumber>
    </submittedName>
</protein>
<reference evidence="3" key="2">
    <citation type="journal article" date="2011" name="J. Biotechnol.">
        <title>Genome sequence of B. amyloliquefaciens type strain DSM7(T) reveals differences to plant-associated B. amyloliquefaciens FZB42.</title>
        <authorList>
            <person name="Ruckert C."/>
            <person name="Blom J."/>
            <person name="Chen X."/>
            <person name="Reva O."/>
            <person name="Borriss R."/>
        </authorList>
    </citation>
    <scope>NUCLEOTIDE SEQUENCE [LARGE SCALE GENOMIC DNA]</scope>
    <source>
        <strain evidence="3">DSM 7</strain>
    </source>
</reference>
<proteinExistence type="predicted"/>
<dbReference type="Gene3D" id="3.60.15.10">
    <property type="entry name" value="Ribonuclease Z/Hydroxyacylglutathione hydrolase-like"/>
    <property type="match status" value="1"/>
</dbReference>
<dbReference type="Pfam" id="PF00753">
    <property type="entry name" value="Lactamase_B"/>
    <property type="match status" value="1"/>
</dbReference>
<evidence type="ECO:0000259" key="1">
    <source>
        <dbReference type="SMART" id="SM00849"/>
    </source>
</evidence>
<dbReference type="PANTHER" id="PTHR42951:SF15">
    <property type="entry name" value="METALLO-BETA-LACTAMASE SUPERFAMILY PROTEIN"/>
    <property type="match status" value="1"/>
</dbReference>
<dbReference type="CDD" id="cd07721">
    <property type="entry name" value="yflN-like_MBL-fold"/>
    <property type="match status" value="1"/>
</dbReference>
<dbReference type="SMART" id="SM00849">
    <property type="entry name" value="Lactamase_B"/>
    <property type="match status" value="1"/>
</dbReference>
<dbReference type="GO" id="GO:0004416">
    <property type="term" value="F:hydroxyacylglutathione hydrolase activity"/>
    <property type="evidence" value="ECO:0007669"/>
    <property type="project" value="UniProtKB-EC"/>
</dbReference>
<dbReference type="EMBL" id="FN597644">
    <property type="protein sequence ID" value="CBI44421.1"/>
    <property type="molecule type" value="Genomic_DNA"/>
</dbReference>
<gene>
    <name evidence="2" type="ordered locus">BAMF_3295</name>
</gene>